<dbReference type="AlphaFoldDB" id="A0A7R8H7T0"/>
<keyword evidence="3" id="KW-0963">Cytoplasm</keyword>
<dbReference type="InterPro" id="IPR057983">
    <property type="entry name" value="NAA35-like_N"/>
</dbReference>
<dbReference type="OrthoDB" id="269405at2759"/>
<feature type="region of interest" description="Disordered" evidence="5">
    <location>
        <begin position="489"/>
        <end position="515"/>
    </location>
</feature>
<dbReference type="PANTHER" id="PTHR21373:SF0">
    <property type="entry name" value="N-ALPHA-ACETYLTRANSFERASE 35, NATC AUXILIARY SUBUNIT"/>
    <property type="match status" value="1"/>
</dbReference>
<feature type="compositionally biased region" description="Polar residues" evidence="5">
    <location>
        <begin position="489"/>
        <end position="498"/>
    </location>
</feature>
<evidence type="ECO:0000259" key="6">
    <source>
        <dbReference type="Pfam" id="PF04112"/>
    </source>
</evidence>
<feature type="domain" description="NAA35-like N-terminal" evidence="6">
    <location>
        <begin position="34"/>
        <end position="163"/>
    </location>
</feature>
<evidence type="ECO:0000256" key="4">
    <source>
        <dbReference type="ARBA" id="ARBA00030494"/>
    </source>
</evidence>
<sequence>MSGDKISFPWDEGKGSYEEVTEPFLKACSELDLGEILHSPRFSLMQAMSAIELMDPVMDAWVSRPQRKPFTFATAVQAQHVKIKDVTLAERIGIIDETLLCLVSWLEGHYLADTVLTNLYLHSPLEVTDVYLNAISLEAEEELQKLIRKSKPKTGEDLSDQELLENELALGLLSRLRFVRLLYLGLFRLYHDDVEEGKKRLNNALEQIPSILETLSHGIKREDYAEGLLPGFDPLAIQGLLPRTYMGATKFKNREPSIIYLKEMVQRLIHATSVTNLTSYHTILDFFMEFGHDGTCVLTRSVLQTLYQPFKNVKGQGNRSDSQNFPPNASSIETSPFPELLREACRSFIAPPALVNQNSLSESVNYFFVKCCSAMGRALVILGHNRARQRDKIAMLLEHFAIIQEEADKLDSKWNHTTKENQLLYCNFSTWLLYHILRFMVRYLLSGFELELYSTHEFTYIYWYLYELLYPWLTSCLCRAETHLLRQEQLNESQNSSGKNKKKLKNNNKKKSHPHTKEATCYQGYSILCAGYFKLLVGLKKENQIMIPDSEFDNVRVRYERRFAPFSILSSPPLMQYSQYLEVYNHFYPMGNISHLQCSRERLC</sequence>
<dbReference type="Pfam" id="PF04112">
    <property type="entry name" value="Mak10"/>
    <property type="match status" value="1"/>
</dbReference>
<dbReference type="Pfam" id="PF25789">
    <property type="entry name" value="TPR_NAA35"/>
    <property type="match status" value="1"/>
</dbReference>
<reference evidence="8" key="1">
    <citation type="submission" date="2021-02" db="EMBL/GenBank/DDBJ databases">
        <authorList>
            <person name="Bekaert M."/>
        </authorList>
    </citation>
    <scope>NUCLEOTIDE SEQUENCE</scope>
    <source>
        <strain evidence="8">IoA-00</strain>
    </source>
</reference>
<keyword evidence="9" id="KW-1185">Reference proteome</keyword>
<feature type="domain" description="NAA35-like TPR repeats" evidence="7">
    <location>
        <begin position="270"/>
        <end position="586"/>
    </location>
</feature>
<accession>A0A7R8H7T0</accession>
<dbReference type="EMBL" id="HG994583">
    <property type="protein sequence ID" value="CAF2916738.1"/>
    <property type="molecule type" value="Genomic_DNA"/>
</dbReference>
<organism evidence="8 9">
    <name type="scientific">Lepeophtheirus salmonis</name>
    <name type="common">Salmon louse</name>
    <name type="synonym">Caligus salmonis</name>
    <dbReference type="NCBI Taxonomy" id="72036"/>
    <lineage>
        <taxon>Eukaryota</taxon>
        <taxon>Metazoa</taxon>
        <taxon>Ecdysozoa</taxon>
        <taxon>Arthropoda</taxon>
        <taxon>Crustacea</taxon>
        <taxon>Multicrustacea</taxon>
        <taxon>Hexanauplia</taxon>
        <taxon>Copepoda</taxon>
        <taxon>Siphonostomatoida</taxon>
        <taxon>Caligidae</taxon>
        <taxon>Lepeophtheirus</taxon>
    </lineage>
</organism>
<evidence type="ECO:0000256" key="3">
    <source>
        <dbReference type="ARBA" id="ARBA00022490"/>
    </source>
</evidence>
<comment type="similarity">
    <text evidence="2">Belongs to the MAK10 family.</text>
</comment>
<dbReference type="Proteomes" id="UP000675881">
    <property type="component" value="Chromosome 4"/>
</dbReference>
<dbReference type="GO" id="GO:0031417">
    <property type="term" value="C:NatC complex"/>
    <property type="evidence" value="ECO:0007669"/>
    <property type="project" value="InterPro"/>
</dbReference>
<evidence type="ECO:0000259" key="7">
    <source>
        <dbReference type="Pfam" id="PF25789"/>
    </source>
</evidence>
<name>A0A7R8H7T0_LEPSM</name>
<gene>
    <name evidence="8" type="ORF">LSAA_8466</name>
</gene>
<proteinExistence type="inferred from homology"/>
<comment type="subcellular location">
    <subcellularLocation>
        <location evidence="1">Cytoplasm</location>
    </subcellularLocation>
</comment>
<dbReference type="InterPro" id="IPR007244">
    <property type="entry name" value="Naa35_N"/>
</dbReference>
<protein>
    <recommendedName>
        <fullName evidence="4">Protein MAK10 homolog</fullName>
    </recommendedName>
</protein>
<evidence type="ECO:0000256" key="1">
    <source>
        <dbReference type="ARBA" id="ARBA00004496"/>
    </source>
</evidence>
<feature type="compositionally biased region" description="Basic residues" evidence="5">
    <location>
        <begin position="499"/>
        <end position="514"/>
    </location>
</feature>
<evidence type="ECO:0000313" key="8">
    <source>
        <dbReference type="EMBL" id="CAF2916738.1"/>
    </source>
</evidence>
<evidence type="ECO:0000256" key="2">
    <source>
        <dbReference type="ARBA" id="ARBA00006289"/>
    </source>
</evidence>
<evidence type="ECO:0000313" key="9">
    <source>
        <dbReference type="Proteomes" id="UP000675881"/>
    </source>
</evidence>
<dbReference type="PANTHER" id="PTHR21373">
    <property type="entry name" value="GLUCOSE REPRESSIBLE PROTEIN MAK10"/>
    <property type="match status" value="1"/>
</dbReference>
<dbReference type="InterPro" id="IPR057982">
    <property type="entry name" value="TPR_NAA35"/>
</dbReference>
<evidence type="ECO:0000256" key="5">
    <source>
        <dbReference type="SAM" id="MobiDB-lite"/>
    </source>
</evidence>